<dbReference type="InterPro" id="IPR050077">
    <property type="entry name" value="LexA_repressor"/>
</dbReference>
<keyword evidence="5" id="KW-0234">DNA repair</keyword>
<gene>
    <name evidence="9" type="primary">umuD</name>
    <name evidence="9" type="ORF">NG821_11415</name>
</gene>
<dbReference type="PANTHER" id="PTHR33516">
    <property type="entry name" value="LEXA REPRESSOR"/>
    <property type="match status" value="1"/>
</dbReference>
<dbReference type="EMBL" id="JAMXLY010000058">
    <property type="protein sequence ID" value="MCO6026435.1"/>
    <property type="molecule type" value="Genomic_DNA"/>
</dbReference>
<dbReference type="GO" id="GO:0003887">
    <property type="term" value="F:DNA-directed DNA polymerase activity"/>
    <property type="evidence" value="ECO:0007669"/>
    <property type="project" value="UniProtKB-EC"/>
</dbReference>
<protein>
    <submittedName>
        <fullName evidence="9">Translesion error-prone DNA polymerase V autoproteolytic subunit</fullName>
        <ecNumber evidence="9">2.7.7.7</ecNumber>
    </submittedName>
</protein>
<keyword evidence="6" id="KW-0742">SOS response</keyword>
<evidence type="ECO:0000256" key="4">
    <source>
        <dbReference type="ARBA" id="ARBA00022813"/>
    </source>
</evidence>
<dbReference type="InterPro" id="IPR015927">
    <property type="entry name" value="Peptidase_S24_S26A/B/C"/>
</dbReference>
<dbReference type="InterPro" id="IPR006197">
    <property type="entry name" value="Peptidase_S24_LexA"/>
</dbReference>
<organism evidence="9 10">
    <name type="scientific">Segatella cerevisiae</name>
    <dbReference type="NCBI Taxonomy" id="2053716"/>
    <lineage>
        <taxon>Bacteria</taxon>
        <taxon>Pseudomonadati</taxon>
        <taxon>Bacteroidota</taxon>
        <taxon>Bacteroidia</taxon>
        <taxon>Bacteroidales</taxon>
        <taxon>Prevotellaceae</taxon>
        <taxon>Segatella</taxon>
    </lineage>
</organism>
<dbReference type="Gene3D" id="2.10.109.10">
    <property type="entry name" value="Umud Fragment, subunit A"/>
    <property type="match status" value="1"/>
</dbReference>
<keyword evidence="2" id="KW-0227">DNA damage</keyword>
<dbReference type="PANTHER" id="PTHR33516:SF2">
    <property type="entry name" value="LEXA REPRESSOR-RELATED"/>
    <property type="match status" value="1"/>
</dbReference>
<dbReference type="RefSeq" id="WP_252761788.1">
    <property type="nucleotide sequence ID" value="NZ_JAMXLY010000058.1"/>
</dbReference>
<evidence type="ECO:0000256" key="6">
    <source>
        <dbReference type="ARBA" id="ARBA00023236"/>
    </source>
</evidence>
<dbReference type="SUPFAM" id="SSF51306">
    <property type="entry name" value="LexA/Signal peptidase"/>
    <property type="match status" value="1"/>
</dbReference>
<sequence>MEKPINQNNQGEIVFIRSAAESRLTLEYAPGIKAGFPSPAESYEMESLDFNRDMIHHPDTTFYGRVRGDSMIQAGISDGDLLVIDRSLEPRNGDVVVAFYDHKYTVKFFDNTHYNEGYIELRPANPEYPVFRVTAADDDFMVWGVVQYTIKNWHK</sequence>
<dbReference type="InterPro" id="IPR039418">
    <property type="entry name" value="LexA-like"/>
</dbReference>
<evidence type="ECO:0000259" key="8">
    <source>
        <dbReference type="Pfam" id="PF00717"/>
    </source>
</evidence>
<evidence type="ECO:0000256" key="5">
    <source>
        <dbReference type="ARBA" id="ARBA00023204"/>
    </source>
</evidence>
<dbReference type="InterPro" id="IPR036286">
    <property type="entry name" value="LexA/Signal_pep-like_sf"/>
</dbReference>
<evidence type="ECO:0000256" key="1">
    <source>
        <dbReference type="ARBA" id="ARBA00007484"/>
    </source>
</evidence>
<evidence type="ECO:0000256" key="2">
    <source>
        <dbReference type="ARBA" id="ARBA00022763"/>
    </source>
</evidence>
<keyword evidence="10" id="KW-1185">Reference proteome</keyword>
<reference evidence="9 10" key="1">
    <citation type="submission" date="2022-06" db="EMBL/GenBank/DDBJ databases">
        <title>A taxonomic note on the genus Prevotella: Description of four novel genera and emended description of the genera Hallella and Xylanibacter.</title>
        <authorList>
            <person name="Hitch T.C.A."/>
        </authorList>
    </citation>
    <scope>NUCLEOTIDE SEQUENCE [LARGE SCALE GENOMIC DNA]</scope>
    <source>
        <strain evidence="9 10">DSM 100619</strain>
    </source>
</reference>
<evidence type="ECO:0000256" key="7">
    <source>
        <dbReference type="RuleBase" id="RU003991"/>
    </source>
</evidence>
<keyword evidence="9" id="KW-0808">Transferase</keyword>
<feature type="domain" description="Peptidase S24/S26A/S26B/S26C" evidence="8">
    <location>
        <begin position="32"/>
        <end position="146"/>
    </location>
</feature>
<evidence type="ECO:0000313" key="10">
    <source>
        <dbReference type="Proteomes" id="UP001204015"/>
    </source>
</evidence>
<dbReference type="CDD" id="cd06529">
    <property type="entry name" value="S24_LexA-like"/>
    <property type="match status" value="1"/>
</dbReference>
<comment type="similarity">
    <text evidence="1 7">Belongs to the peptidase S24 family.</text>
</comment>
<proteinExistence type="inferred from homology"/>
<accession>A0ABT1C0D9</accession>
<comment type="caution">
    <text evidence="9">The sequence shown here is derived from an EMBL/GenBank/DDBJ whole genome shotgun (WGS) entry which is preliminary data.</text>
</comment>
<name>A0ABT1C0D9_9BACT</name>
<keyword evidence="9" id="KW-0548">Nucleotidyltransferase</keyword>
<keyword evidence="3 7" id="KW-0378">Hydrolase</keyword>
<dbReference type="Proteomes" id="UP001204015">
    <property type="component" value="Unassembled WGS sequence"/>
</dbReference>
<dbReference type="PRINTS" id="PR00726">
    <property type="entry name" value="LEXASERPTASE"/>
</dbReference>
<dbReference type="NCBIfam" id="NF007621">
    <property type="entry name" value="PRK10276.1"/>
    <property type="match status" value="1"/>
</dbReference>
<evidence type="ECO:0000313" key="9">
    <source>
        <dbReference type="EMBL" id="MCO6026435.1"/>
    </source>
</evidence>
<dbReference type="EC" id="2.7.7.7" evidence="9"/>
<keyword evidence="4 7" id="KW-0068">Autocatalytic cleavage</keyword>
<dbReference type="Pfam" id="PF00717">
    <property type="entry name" value="Peptidase_S24"/>
    <property type="match status" value="1"/>
</dbReference>
<evidence type="ECO:0000256" key="3">
    <source>
        <dbReference type="ARBA" id="ARBA00022801"/>
    </source>
</evidence>